<reference evidence="2 3" key="1">
    <citation type="submission" date="2024-10" db="EMBL/GenBank/DDBJ databases">
        <title>The Natural Products Discovery Center: Release of the First 8490 Sequenced Strains for Exploring Actinobacteria Biosynthetic Diversity.</title>
        <authorList>
            <person name="Kalkreuter E."/>
            <person name="Kautsar S.A."/>
            <person name="Yang D."/>
            <person name="Bader C.D."/>
            <person name="Teijaro C.N."/>
            <person name="Fluegel L."/>
            <person name="Davis C.M."/>
            <person name="Simpson J.R."/>
            <person name="Lauterbach L."/>
            <person name="Steele A.D."/>
            <person name="Gui C."/>
            <person name="Meng S."/>
            <person name="Li G."/>
            <person name="Viehrig K."/>
            <person name="Ye F."/>
            <person name="Su P."/>
            <person name="Kiefer A.F."/>
            <person name="Nichols A."/>
            <person name="Cepeda A.J."/>
            <person name="Yan W."/>
            <person name="Fan B."/>
            <person name="Jiang Y."/>
            <person name="Adhikari A."/>
            <person name="Zheng C.-J."/>
            <person name="Schuster L."/>
            <person name="Cowan T.M."/>
            <person name="Smanski M.J."/>
            <person name="Chevrette M.G."/>
            <person name="De Carvalho L.P.S."/>
            <person name="Shen B."/>
        </authorList>
    </citation>
    <scope>NUCLEOTIDE SEQUENCE [LARGE SCALE GENOMIC DNA]</scope>
    <source>
        <strain evidence="2 3">NPDC001867</strain>
    </source>
</reference>
<comment type="caution">
    <text evidence="2">The sequence shown here is derived from an EMBL/GenBank/DDBJ whole genome shotgun (WGS) entry which is preliminary data.</text>
</comment>
<evidence type="ECO:0000313" key="3">
    <source>
        <dbReference type="Proteomes" id="UP001602089"/>
    </source>
</evidence>
<sequence>MPNLPAGGLRWLAGVFVLLLSATTVGAASADGDPVYGANPVNMWGPPSDPEWAANDPTLHADSLRGTALCISAGTGMPGPHESMSDRDVAGNPVALADHVVIGGGFESVVNGCTARLAAALGAAGVPARIDFRPTGTHAWGYRQDALHDSWPMFAAAIGA</sequence>
<feature type="chain" id="PRO_5047267092" description="Esterase" evidence="1">
    <location>
        <begin position="28"/>
        <end position="160"/>
    </location>
</feature>
<dbReference type="Gene3D" id="3.40.50.1820">
    <property type="entry name" value="alpha/beta hydrolase"/>
    <property type="match status" value="1"/>
</dbReference>
<evidence type="ECO:0000313" key="2">
    <source>
        <dbReference type="EMBL" id="MFF4022765.1"/>
    </source>
</evidence>
<keyword evidence="1" id="KW-0732">Signal</keyword>
<organism evidence="2 3">
    <name type="scientific">Nocardia elegans</name>
    <dbReference type="NCBI Taxonomy" id="300029"/>
    <lineage>
        <taxon>Bacteria</taxon>
        <taxon>Bacillati</taxon>
        <taxon>Actinomycetota</taxon>
        <taxon>Actinomycetes</taxon>
        <taxon>Mycobacteriales</taxon>
        <taxon>Nocardiaceae</taxon>
        <taxon>Nocardia</taxon>
    </lineage>
</organism>
<keyword evidence="3" id="KW-1185">Reference proteome</keyword>
<dbReference type="RefSeq" id="WP_195022546.1">
    <property type="nucleotide sequence ID" value="NZ_JADLPS010000005.1"/>
</dbReference>
<dbReference type="InterPro" id="IPR029058">
    <property type="entry name" value="AB_hydrolase_fold"/>
</dbReference>
<protein>
    <recommendedName>
        <fullName evidence="4">Esterase</fullName>
    </recommendedName>
</protein>
<gene>
    <name evidence="2" type="ORF">ACFYY5_07965</name>
</gene>
<dbReference type="Proteomes" id="UP001602089">
    <property type="component" value="Unassembled WGS sequence"/>
</dbReference>
<accession>A0ABW6TDA3</accession>
<dbReference type="SUPFAM" id="SSF53474">
    <property type="entry name" value="alpha/beta-Hydrolases"/>
    <property type="match status" value="1"/>
</dbReference>
<evidence type="ECO:0008006" key="4">
    <source>
        <dbReference type="Google" id="ProtNLM"/>
    </source>
</evidence>
<dbReference type="EMBL" id="JBIATK010000002">
    <property type="protein sequence ID" value="MFF4022765.1"/>
    <property type="molecule type" value="Genomic_DNA"/>
</dbReference>
<evidence type="ECO:0000256" key="1">
    <source>
        <dbReference type="SAM" id="SignalP"/>
    </source>
</evidence>
<proteinExistence type="predicted"/>
<name>A0ABW6TDA3_9NOCA</name>
<feature type="signal peptide" evidence="1">
    <location>
        <begin position="1"/>
        <end position="27"/>
    </location>
</feature>